<protein>
    <submittedName>
        <fullName evidence="3">Uncharacterized protein</fullName>
    </submittedName>
</protein>
<comment type="caution">
    <text evidence="3">The sequence shown here is derived from an EMBL/GenBank/DDBJ whole genome shotgun (WGS) entry which is preliminary data.</text>
</comment>
<feature type="coiled-coil region" evidence="1">
    <location>
        <begin position="184"/>
        <end position="214"/>
    </location>
</feature>
<feature type="compositionally biased region" description="Polar residues" evidence="2">
    <location>
        <begin position="23"/>
        <end position="35"/>
    </location>
</feature>
<feature type="region of interest" description="Disordered" evidence="2">
    <location>
        <begin position="1"/>
        <end position="35"/>
    </location>
</feature>
<dbReference type="Proteomes" id="UP000245119">
    <property type="component" value="Linkage Group LG11"/>
</dbReference>
<name>A0A2T7NKU2_POMCA</name>
<organism evidence="3 4">
    <name type="scientific">Pomacea canaliculata</name>
    <name type="common">Golden apple snail</name>
    <dbReference type="NCBI Taxonomy" id="400727"/>
    <lineage>
        <taxon>Eukaryota</taxon>
        <taxon>Metazoa</taxon>
        <taxon>Spiralia</taxon>
        <taxon>Lophotrochozoa</taxon>
        <taxon>Mollusca</taxon>
        <taxon>Gastropoda</taxon>
        <taxon>Caenogastropoda</taxon>
        <taxon>Architaenioglossa</taxon>
        <taxon>Ampullarioidea</taxon>
        <taxon>Ampullariidae</taxon>
        <taxon>Pomacea</taxon>
    </lineage>
</organism>
<proteinExistence type="predicted"/>
<dbReference type="AlphaFoldDB" id="A0A2T7NKU2"/>
<reference evidence="3 4" key="1">
    <citation type="submission" date="2018-04" db="EMBL/GenBank/DDBJ databases">
        <title>The genome of golden apple snail Pomacea canaliculata provides insight into stress tolerance and invasive adaptation.</title>
        <authorList>
            <person name="Liu C."/>
            <person name="Liu B."/>
            <person name="Ren Y."/>
            <person name="Zhang Y."/>
            <person name="Wang H."/>
            <person name="Li S."/>
            <person name="Jiang F."/>
            <person name="Yin L."/>
            <person name="Zhang G."/>
            <person name="Qian W."/>
            <person name="Fan W."/>
        </authorList>
    </citation>
    <scope>NUCLEOTIDE SEQUENCE [LARGE SCALE GENOMIC DNA]</scope>
    <source>
        <strain evidence="3">SZHN2017</strain>
        <tissue evidence="3">Muscle</tissue>
    </source>
</reference>
<keyword evidence="1" id="KW-0175">Coiled coil</keyword>
<keyword evidence="4" id="KW-1185">Reference proteome</keyword>
<evidence type="ECO:0000256" key="1">
    <source>
        <dbReference type="SAM" id="Coils"/>
    </source>
</evidence>
<gene>
    <name evidence="3" type="ORF">C0Q70_17577</name>
</gene>
<sequence>MEKREDRKPKRQNPVFEEHPLINQPNDVDNGGSSENTFEGYLKKTAHKMYPKKTTSYYFVPPVYFNRHGYQKKSDDNNEDIYVPKETDENVVKHDRAIQHFLHCLRQMAEEENEQMFVLTQFKYEDYLTNVNTKYEEHGLPMPDGLEGQDVNVGCFDFLIIHRYHGVLVGVVKAVSDNDVTKGNDKKKTTADEVDQAVKQLKKAENMIKHLMSADTRSFPRIHQTLIVPNLSSTSLRHAIARTKLVQRLQNRMDMDGYGEPINHCLCRDQLSDPKTPWKVKPKVVENMKKWWNSVTTATDDETRMNDDLYEDMIARFFGPATQSKLKFKDDQEETLPKILAEAVSLTGDLYSSNMLDKDKEEVLKHPISFLVGPPNTGKTRMLTLAGNKWLSEGHDVFIVKDATSKTDPFLSQHLKGSIERKVKKDGTQSPHVFDEKCDLTSKESIEECVNRIINKKPRNENELICILLDVAHLKGKYVNNFDETLHRLSPSSNLWVSCSRDMSPSKGYVMKFKQILNCPPVVVREALKLTFYGAKVYQNTKVSDKPEWSKVQALPLTHKDIFILFESSTPINEESKFLEGLRDKSIRVQAVKIEDDNVVVDERLNTAWAMNVCHMQLYRMKRKIVVYVQSYFNDKENKQRAITSCTSQLILVQPKARLYSKASSLDDTTCNKV</sequence>
<evidence type="ECO:0000256" key="2">
    <source>
        <dbReference type="SAM" id="MobiDB-lite"/>
    </source>
</evidence>
<evidence type="ECO:0000313" key="4">
    <source>
        <dbReference type="Proteomes" id="UP000245119"/>
    </source>
</evidence>
<accession>A0A2T7NKU2</accession>
<evidence type="ECO:0000313" key="3">
    <source>
        <dbReference type="EMBL" id="PVD21776.1"/>
    </source>
</evidence>
<dbReference type="EMBL" id="PZQS01000011">
    <property type="protein sequence ID" value="PVD21776.1"/>
    <property type="molecule type" value="Genomic_DNA"/>
</dbReference>